<dbReference type="PANTHER" id="PTHR35008">
    <property type="entry name" value="BLL4482 PROTEIN-RELATED"/>
    <property type="match status" value="1"/>
</dbReference>
<evidence type="ECO:0000256" key="6">
    <source>
        <dbReference type="ARBA" id="ARBA00022982"/>
    </source>
</evidence>
<dbReference type="EMBL" id="CXWD01000008">
    <property type="protein sequence ID" value="CTQ70459.1"/>
    <property type="molecule type" value="Genomic_DNA"/>
</dbReference>
<proteinExistence type="predicted"/>
<feature type="domain" description="Cytochrome c" evidence="10">
    <location>
        <begin position="41"/>
        <end position="140"/>
    </location>
</feature>
<keyword evidence="9" id="KW-0812">Transmembrane</keyword>
<dbReference type="GO" id="GO:0009055">
    <property type="term" value="F:electron transfer activity"/>
    <property type="evidence" value="ECO:0007669"/>
    <property type="project" value="InterPro"/>
</dbReference>
<dbReference type="AlphaFoldDB" id="A0A0M7A6F1"/>
<evidence type="ECO:0000256" key="3">
    <source>
        <dbReference type="ARBA" id="ARBA00022617"/>
    </source>
</evidence>
<keyword evidence="12" id="KW-1185">Reference proteome</keyword>
<reference evidence="12" key="1">
    <citation type="submission" date="2015-07" db="EMBL/GenBank/DDBJ databases">
        <authorList>
            <person name="Rodrigo-Torres Lidia"/>
            <person name="Arahal R.David."/>
        </authorList>
    </citation>
    <scope>NUCLEOTIDE SEQUENCE [LARGE SCALE GENOMIC DNA]</scope>
    <source>
        <strain evidence="12">CECT 5112</strain>
    </source>
</reference>
<dbReference type="InterPro" id="IPR008168">
    <property type="entry name" value="Cyt_C_IC"/>
</dbReference>
<name>A0A0M7A6F1_9HYPH</name>
<evidence type="ECO:0000313" key="11">
    <source>
        <dbReference type="EMBL" id="CTQ70459.1"/>
    </source>
</evidence>
<keyword evidence="4" id="KW-0679">Respiratory chain</keyword>
<evidence type="ECO:0000259" key="10">
    <source>
        <dbReference type="PROSITE" id="PS51007"/>
    </source>
</evidence>
<dbReference type="InterPro" id="IPR009056">
    <property type="entry name" value="Cyt_c-like_dom"/>
</dbReference>
<dbReference type="Proteomes" id="UP000053235">
    <property type="component" value="Unassembled WGS sequence"/>
</dbReference>
<evidence type="ECO:0000256" key="1">
    <source>
        <dbReference type="ARBA" id="ARBA00001926"/>
    </source>
</evidence>
<feature type="transmembrane region" description="Helical" evidence="9">
    <location>
        <begin position="6"/>
        <end position="26"/>
    </location>
</feature>
<keyword evidence="6" id="KW-0249">Electron transport</keyword>
<evidence type="ECO:0000313" key="12">
    <source>
        <dbReference type="Proteomes" id="UP000053235"/>
    </source>
</evidence>
<dbReference type="PANTHER" id="PTHR35008:SF4">
    <property type="entry name" value="BLL4482 PROTEIN"/>
    <property type="match status" value="1"/>
</dbReference>
<evidence type="ECO:0000256" key="9">
    <source>
        <dbReference type="SAM" id="Phobius"/>
    </source>
</evidence>
<keyword evidence="3 8" id="KW-0349">Heme</keyword>
<evidence type="ECO:0000256" key="7">
    <source>
        <dbReference type="ARBA" id="ARBA00023004"/>
    </source>
</evidence>
<dbReference type="PRINTS" id="PR00605">
    <property type="entry name" value="CYTCHROMECIC"/>
</dbReference>
<dbReference type="InterPro" id="IPR051459">
    <property type="entry name" value="Cytochrome_c-type_DH"/>
</dbReference>
<dbReference type="RefSeq" id="WP_055672092.1">
    <property type="nucleotide sequence ID" value="NZ_CXWD01000008.1"/>
</dbReference>
<evidence type="ECO:0000256" key="5">
    <source>
        <dbReference type="ARBA" id="ARBA00022723"/>
    </source>
</evidence>
<dbReference type="PROSITE" id="PS51007">
    <property type="entry name" value="CYTC"/>
    <property type="match status" value="1"/>
</dbReference>
<gene>
    <name evidence="11" type="ORF">LAX5112_02516</name>
</gene>
<keyword evidence="7 8" id="KW-0408">Iron</keyword>
<keyword evidence="9" id="KW-1133">Transmembrane helix</keyword>
<dbReference type="SUPFAM" id="SSF46626">
    <property type="entry name" value="Cytochrome c"/>
    <property type="match status" value="1"/>
</dbReference>
<evidence type="ECO:0000256" key="4">
    <source>
        <dbReference type="ARBA" id="ARBA00022660"/>
    </source>
</evidence>
<sequence length="156" mass="16744">MGKPLQYLAIAGALIVGLGVAALYVLPRNEYTGLLQPEDADAVAHGKVIYDETCAACHGANLEGEADWQTPKADGLMPAPPHDVSGHTWHHSSQLLFDMTKYGVAEAANLENYQSAMPAYEGVLTDDEIIAVLSFIKASWPEDVRARHDALDAATN</sequence>
<dbReference type="GO" id="GO:0005506">
    <property type="term" value="F:iron ion binding"/>
    <property type="evidence" value="ECO:0007669"/>
    <property type="project" value="InterPro"/>
</dbReference>
<dbReference type="GO" id="GO:0020037">
    <property type="term" value="F:heme binding"/>
    <property type="evidence" value="ECO:0007669"/>
    <property type="project" value="InterPro"/>
</dbReference>
<keyword evidence="9" id="KW-0472">Membrane</keyword>
<dbReference type="Pfam" id="PF00034">
    <property type="entry name" value="Cytochrom_C"/>
    <property type="match status" value="1"/>
</dbReference>
<keyword evidence="2" id="KW-0813">Transport</keyword>
<evidence type="ECO:0000256" key="2">
    <source>
        <dbReference type="ARBA" id="ARBA00022448"/>
    </source>
</evidence>
<dbReference type="OrthoDB" id="9811281at2"/>
<accession>A0A0M7A6F1</accession>
<dbReference type="STRING" id="388408.LAX5112_02516"/>
<dbReference type="InterPro" id="IPR036909">
    <property type="entry name" value="Cyt_c-like_dom_sf"/>
</dbReference>
<organism evidence="11 12">
    <name type="scientific">Roseibium alexandrii</name>
    <dbReference type="NCBI Taxonomy" id="388408"/>
    <lineage>
        <taxon>Bacteria</taxon>
        <taxon>Pseudomonadati</taxon>
        <taxon>Pseudomonadota</taxon>
        <taxon>Alphaproteobacteria</taxon>
        <taxon>Hyphomicrobiales</taxon>
        <taxon>Stappiaceae</taxon>
        <taxon>Roseibium</taxon>
    </lineage>
</organism>
<keyword evidence="5 8" id="KW-0479">Metal-binding</keyword>
<protein>
    <submittedName>
        <fullName evidence="11">Putative bifunctional cbb3-type cytochrome c oxidase subunit II/cytochrome c</fullName>
    </submittedName>
</protein>
<dbReference type="Gene3D" id="1.10.760.10">
    <property type="entry name" value="Cytochrome c-like domain"/>
    <property type="match status" value="1"/>
</dbReference>
<evidence type="ECO:0000256" key="8">
    <source>
        <dbReference type="PROSITE-ProRule" id="PRU00433"/>
    </source>
</evidence>
<comment type="cofactor">
    <cofactor evidence="1">
        <name>heme c</name>
        <dbReference type="ChEBI" id="CHEBI:61717"/>
    </cofactor>
</comment>